<dbReference type="Proteomes" id="UP000253153">
    <property type="component" value="Unassembled WGS sequence"/>
</dbReference>
<accession>A0A366RDK8</accession>
<keyword evidence="3" id="KW-1185">Reference proteome</keyword>
<evidence type="ECO:0000313" key="3">
    <source>
        <dbReference type="Proteomes" id="UP000253153"/>
    </source>
</evidence>
<comment type="caution">
    <text evidence="2">The sequence shown here is derived from an EMBL/GenBank/DDBJ whole genome shotgun (WGS) entry which is preliminary data.</text>
</comment>
<dbReference type="RefSeq" id="XP_031014396.1">
    <property type="nucleotide sequence ID" value="XM_031161541.1"/>
</dbReference>
<dbReference type="OrthoDB" id="4754366at2759"/>
<feature type="region of interest" description="Disordered" evidence="1">
    <location>
        <begin position="1"/>
        <end position="34"/>
    </location>
</feature>
<dbReference type="GeneID" id="41996837"/>
<feature type="compositionally biased region" description="Basic and acidic residues" evidence="1">
    <location>
        <begin position="422"/>
        <end position="433"/>
    </location>
</feature>
<feature type="compositionally biased region" description="Polar residues" evidence="1">
    <location>
        <begin position="714"/>
        <end position="723"/>
    </location>
</feature>
<feature type="region of interest" description="Disordered" evidence="1">
    <location>
        <begin position="334"/>
        <end position="492"/>
    </location>
</feature>
<feature type="compositionally biased region" description="Low complexity" evidence="1">
    <location>
        <begin position="679"/>
        <end position="701"/>
    </location>
</feature>
<evidence type="ECO:0000256" key="1">
    <source>
        <dbReference type="SAM" id="MobiDB-lite"/>
    </source>
</evidence>
<gene>
    <name evidence="2" type="ORF">FIESC28_07401</name>
</gene>
<organism evidence="2 3">
    <name type="scientific">Fusarium coffeatum</name>
    <dbReference type="NCBI Taxonomy" id="231269"/>
    <lineage>
        <taxon>Eukaryota</taxon>
        <taxon>Fungi</taxon>
        <taxon>Dikarya</taxon>
        <taxon>Ascomycota</taxon>
        <taxon>Pezizomycotina</taxon>
        <taxon>Sordariomycetes</taxon>
        <taxon>Hypocreomycetidae</taxon>
        <taxon>Hypocreales</taxon>
        <taxon>Nectriaceae</taxon>
        <taxon>Fusarium</taxon>
        <taxon>Fusarium incarnatum-equiseti species complex</taxon>
    </lineage>
</organism>
<reference evidence="2 3" key="1">
    <citation type="submission" date="2018-06" db="EMBL/GenBank/DDBJ databases">
        <title>Fusarium incarnatum-equiseti species complex species 28.</title>
        <authorList>
            <person name="Gardiner D.M."/>
        </authorList>
    </citation>
    <scope>NUCLEOTIDE SEQUENCE [LARGE SCALE GENOMIC DNA]</scope>
    <source>
        <strain evidence="2 3">FIESC_28</strain>
    </source>
</reference>
<dbReference type="EMBL" id="QKXC01000157">
    <property type="protein sequence ID" value="RBR15221.1"/>
    <property type="molecule type" value="Genomic_DNA"/>
</dbReference>
<protein>
    <submittedName>
        <fullName evidence="2">Uncharacterized protein</fullName>
    </submittedName>
</protein>
<feature type="region of interest" description="Disordered" evidence="1">
    <location>
        <begin position="519"/>
        <end position="541"/>
    </location>
</feature>
<sequence>MAPTKRPAEANDFEPPQKRRGRPSKSENVDENPVATEAAKTLVESNEPVDASEIDELVGYLHKPPDGNWTAEEEAEVDRLWDESPEKEAWSKMSEKSHPLLLPLFKVCLRVRRRNPLWLISPPHGLRYYHPQGDGLKHVIYLKTFSQLLTQLIVHPCFRTGVVRLVFAIQYAVVCRYDDRRSWLTHNVDMFSGPDLTGALRAFQSCGGSRPVHEIHGEARANVVEGGETLTRFSGLLFRIGEIVKAQEYPQEQPPDEFLTHHGRHVLPVTTEDLDVIRQAIDNSYNCTTAEALDAYKAIKKRQELPDAKRIKEFMKRGYKELLRYYVFDKRSQPEQANNDNVPRPEAAVPSIEQEAEEQEEAPVVGAPVDGPEDAPDDSQMAIDPESSDDGENPAGPSPEQSRPGVSVVVQASRRGSTSPDDMLRRESERDSSRASSPASNQADLPRPPPPRRNQLGEQRQDTGGLRGFGLRQRAGTPRFPTVNSSHLFGRPGPPSSALPLLLSSYNRDDYDGAIPRAESPSAAFQSPSDRGFPAHGRPTDGMERIDVDGVQRELSQMKEVLAELRQIVTNNHKETQDGQRALQVDINALRDDCASLRGLRPVQGGLTGQAEGPGTPVAQVTEAQATEAQTNEIAKLRRRVAELENDVSAERSRFDRADQQVHQEQEATRQAKKRAQQLRKQIAAAQAHSSVRGSSRQLSSDIHHDQDDRDSDTGGSEVSASRQVLAEHEEPTRVQVALEEPGQSNCSSLPGVRKGLSTLPSRKTTSVRYPVSQRFFK</sequence>
<evidence type="ECO:0000313" key="2">
    <source>
        <dbReference type="EMBL" id="RBR15221.1"/>
    </source>
</evidence>
<dbReference type="AlphaFoldDB" id="A0A366RDK8"/>
<feature type="compositionally biased region" description="Basic and acidic residues" evidence="1">
    <location>
        <begin position="649"/>
        <end position="670"/>
    </location>
</feature>
<name>A0A366RDK8_9HYPO</name>
<proteinExistence type="predicted"/>
<feature type="region of interest" description="Disordered" evidence="1">
    <location>
        <begin position="645"/>
        <end position="766"/>
    </location>
</feature>